<evidence type="ECO:0000256" key="1">
    <source>
        <dbReference type="SAM" id="MobiDB-lite"/>
    </source>
</evidence>
<feature type="region of interest" description="Disordered" evidence="1">
    <location>
        <begin position="46"/>
        <end position="68"/>
    </location>
</feature>
<accession>A0AAV7RZV0</accession>
<reference evidence="2" key="1">
    <citation type="journal article" date="2022" name="bioRxiv">
        <title>Sequencing and chromosome-scale assembly of the giantPleurodeles waltlgenome.</title>
        <authorList>
            <person name="Brown T."/>
            <person name="Elewa A."/>
            <person name="Iarovenko S."/>
            <person name="Subramanian E."/>
            <person name="Araus A.J."/>
            <person name="Petzold A."/>
            <person name="Susuki M."/>
            <person name="Suzuki K.-i.T."/>
            <person name="Hayashi T."/>
            <person name="Toyoda A."/>
            <person name="Oliveira C."/>
            <person name="Osipova E."/>
            <person name="Leigh N.D."/>
            <person name="Simon A."/>
            <person name="Yun M.H."/>
        </authorList>
    </citation>
    <scope>NUCLEOTIDE SEQUENCE</scope>
    <source>
        <strain evidence="2">20211129_DDA</strain>
        <tissue evidence="2">Liver</tissue>
    </source>
</reference>
<keyword evidence="3" id="KW-1185">Reference proteome</keyword>
<feature type="region of interest" description="Disordered" evidence="1">
    <location>
        <begin position="1"/>
        <end position="20"/>
    </location>
</feature>
<proteinExistence type="predicted"/>
<evidence type="ECO:0000313" key="3">
    <source>
        <dbReference type="Proteomes" id="UP001066276"/>
    </source>
</evidence>
<name>A0AAV7RZV0_PLEWA</name>
<dbReference type="Proteomes" id="UP001066276">
    <property type="component" value="Chromosome 5"/>
</dbReference>
<dbReference type="EMBL" id="JANPWB010000009">
    <property type="protein sequence ID" value="KAJ1158316.1"/>
    <property type="molecule type" value="Genomic_DNA"/>
</dbReference>
<protein>
    <submittedName>
        <fullName evidence="2">Uncharacterized protein</fullName>
    </submittedName>
</protein>
<sequence length="153" mass="17379">MSPPEAKASACSKPADPEYTQDVCPLNAETEILRIRFSDHINSQCHPRKLRRQPAASPLTRNTPKMSACSMPKRRWALTGPDLEGKRQTKQQRNSARILRIRFSDRINSQCHPQKLRRQPAASPLTRNTPKLSACSMPKRRWALTGPDLEGKR</sequence>
<comment type="caution">
    <text evidence="2">The sequence shown here is derived from an EMBL/GenBank/DDBJ whole genome shotgun (WGS) entry which is preliminary data.</text>
</comment>
<dbReference type="AlphaFoldDB" id="A0AAV7RZV0"/>
<feature type="region of interest" description="Disordered" evidence="1">
    <location>
        <begin position="113"/>
        <end position="153"/>
    </location>
</feature>
<gene>
    <name evidence="2" type="ORF">NDU88_011008</name>
</gene>
<organism evidence="2 3">
    <name type="scientific">Pleurodeles waltl</name>
    <name type="common">Iberian ribbed newt</name>
    <dbReference type="NCBI Taxonomy" id="8319"/>
    <lineage>
        <taxon>Eukaryota</taxon>
        <taxon>Metazoa</taxon>
        <taxon>Chordata</taxon>
        <taxon>Craniata</taxon>
        <taxon>Vertebrata</taxon>
        <taxon>Euteleostomi</taxon>
        <taxon>Amphibia</taxon>
        <taxon>Batrachia</taxon>
        <taxon>Caudata</taxon>
        <taxon>Salamandroidea</taxon>
        <taxon>Salamandridae</taxon>
        <taxon>Pleurodelinae</taxon>
        <taxon>Pleurodeles</taxon>
    </lineage>
</organism>
<evidence type="ECO:0000313" key="2">
    <source>
        <dbReference type="EMBL" id="KAJ1158316.1"/>
    </source>
</evidence>